<dbReference type="AlphaFoldDB" id="A0A1P8EM62"/>
<reference evidence="2 3" key="1">
    <citation type="submission" date="2016-08" db="EMBL/GenBank/DDBJ databases">
        <title>Complete genome sequence of Acinetobacter baylyi strain GFJ2.</title>
        <authorList>
            <person name="Tabata M."/>
            <person name="Kuboki S."/>
            <person name="Gibu N."/>
            <person name="Kinouchi Y."/>
            <person name="Vangnai A."/>
            <person name="Kasai D."/>
            <person name="Fukuda M."/>
        </authorList>
    </citation>
    <scope>NUCLEOTIDE SEQUENCE [LARGE SCALE GENOMIC DNA]</scope>
    <source>
        <strain evidence="2 3">GFJ2</strain>
    </source>
</reference>
<evidence type="ECO:0000313" key="3">
    <source>
        <dbReference type="Proteomes" id="UP000185674"/>
    </source>
</evidence>
<dbReference type="KEGG" id="asol:BEN76_14760"/>
<dbReference type="Proteomes" id="UP000185674">
    <property type="component" value="Chromosome"/>
</dbReference>
<protein>
    <submittedName>
        <fullName evidence="2">Uncharacterized protein</fullName>
    </submittedName>
</protein>
<gene>
    <name evidence="2" type="ORF">BEN76_14760</name>
</gene>
<organism evidence="2 3">
    <name type="scientific">Acinetobacter soli</name>
    <dbReference type="NCBI Taxonomy" id="487316"/>
    <lineage>
        <taxon>Bacteria</taxon>
        <taxon>Pseudomonadati</taxon>
        <taxon>Pseudomonadota</taxon>
        <taxon>Gammaproteobacteria</taxon>
        <taxon>Moraxellales</taxon>
        <taxon>Moraxellaceae</taxon>
        <taxon>Acinetobacter</taxon>
    </lineage>
</organism>
<keyword evidence="1" id="KW-1133">Transmembrane helix</keyword>
<evidence type="ECO:0000256" key="1">
    <source>
        <dbReference type="SAM" id="Phobius"/>
    </source>
</evidence>
<evidence type="ECO:0000313" key="2">
    <source>
        <dbReference type="EMBL" id="APV37192.1"/>
    </source>
</evidence>
<name>A0A1P8EM62_9GAMM</name>
<keyword evidence="1" id="KW-0812">Transmembrane</keyword>
<keyword evidence="1" id="KW-0472">Membrane</keyword>
<accession>A0A1P8EM62</accession>
<sequence length="254" mass="30008">MRRFQIIIAILIVILSLGFFSYHYIQQQQLKDTSQMFDQVMSEKMALLYDQAQDWSKPVQLDIHDRRLAGNYKKISEFLLNYWVQNINARNAYLRALKAAQWDTFLDLTRLEQDQKQQYAQTQKMLNDVRQASVLYQNQYEQIHQAFLTEAKTLSVEPDMRILLEKKLGSNQKVDQDHAIFLLEMQILDKADAMFAILKTHAWERNGKKILFRDTAQVKAFNQLYQDVLRLNAKIESIKKRNMVALDQQLKDAT</sequence>
<dbReference type="RefSeq" id="WP_076033397.1">
    <property type="nucleotide sequence ID" value="NZ_CP016896.1"/>
</dbReference>
<dbReference type="EMBL" id="CP016896">
    <property type="protein sequence ID" value="APV37192.1"/>
    <property type="molecule type" value="Genomic_DNA"/>
</dbReference>
<dbReference type="eggNOG" id="ENOG503296D">
    <property type="taxonomic scope" value="Bacteria"/>
</dbReference>
<dbReference type="STRING" id="487316.BEN76_14760"/>
<proteinExistence type="predicted"/>
<feature type="transmembrane region" description="Helical" evidence="1">
    <location>
        <begin position="7"/>
        <end position="25"/>
    </location>
</feature>